<dbReference type="InterPro" id="IPR017938">
    <property type="entry name" value="Riboflavin_synthase-like_b-brl"/>
</dbReference>
<name>A0ABP9H992_9ACTN</name>
<dbReference type="InterPro" id="IPR039261">
    <property type="entry name" value="FNR_nucleotide-bd"/>
</dbReference>
<evidence type="ECO:0000313" key="3">
    <source>
        <dbReference type="Proteomes" id="UP001501195"/>
    </source>
</evidence>
<keyword evidence="3" id="KW-1185">Reference proteome</keyword>
<dbReference type="InterPro" id="IPR007037">
    <property type="entry name" value="SIP_rossman_dom"/>
</dbReference>
<sequence length="316" mass="33427">MSTTTASSTTAVDPAYRPLVLRVARRERLSPSFLRLTLTGDDLATFGAGGWDQRVKLVPPRAGVSWHGTGPGWYEWWLSLPDAQRPPMRTYTVRACRPQLREIDVDFVLHGVDGHDAGPAGPAASWAATAAPGDEITVIGPSAPGSGRMWGVEFAPPPTARTLLMAGDETAVPAVCSVLEALPAGVRVAALLEVPTAADVLAPVTAADAEVVWLPREGAAHGELLCAAVRERTAALVQAPAAAGPVALEDVDVDAQILWEVPEAAATCGPEDLYAWLAGEAAVVKELRRHLVRDLGVPRQCVAFMGYWRRGRSEGA</sequence>
<gene>
    <name evidence="2" type="ORF">GCM10023225_04560</name>
</gene>
<accession>A0ABP9H992</accession>
<protein>
    <recommendedName>
        <fullName evidence="1">FAD-binding FR-type domain-containing protein</fullName>
    </recommendedName>
</protein>
<feature type="domain" description="FAD-binding FR-type" evidence="1">
    <location>
        <begin position="16"/>
        <end position="148"/>
    </location>
</feature>
<dbReference type="EMBL" id="BAABIL010000053">
    <property type="protein sequence ID" value="GAA4964586.1"/>
    <property type="molecule type" value="Genomic_DNA"/>
</dbReference>
<dbReference type="InterPro" id="IPR039374">
    <property type="entry name" value="SIP_fam"/>
</dbReference>
<dbReference type="PROSITE" id="PS51384">
    <property type="entry name" value="FAD_FR"/>
    <property type="match status" value="1"/>
</dbReference>
<reference evidence="3" key="1">
    <citation type="journal article" date="2019" name="Int. J. Syst. Evol. Microbiol.">
        <title>The Global Catalogue of Microorganisms (GCM) 10K type strain sequencing project: providing services to taxonomists for standard genome sequencing and annotation.</title>
        <authorList>
            <consortium name="The Broad Institute Genomics Platform"/>
            <consortium name="The Broad Institute Genome Sequencing Center for Infectious Disease"/>
            <person name="Wu L."/>
            <person name="Ma J."/>
        </authorList>
    </citation>
    <scope>NUCLEOTIDE SEQUENCE [LARGE SCALE GENOMIC DNA]</scope>
    <source>
        <strain evidence="3">JCM 18126</strain>
    </source>
</reference>
<evidence type="ECO:0000313" key="2">
    <source>
        <dbReference type="EMBL" id="GAA4964586.1"/>
    </source>
</evidence>
<dbReference type="Pfam" id="PF08021">
    <property type="entry name" value="FAD_binding_9"/>
    <property type="match status" value="1"/>
</dbReference>
<comment type="caution">
    <text evidence="2">The sequence shown here is derived from an EMBL/GenBank/DDBJ whole genome shotgun (WGS) entry which is preliminary data.</text>
</comment>
<dbReference type="Gene3D" id="2.40.30.10">
    <property type="entry name" value="Translation factors"/>
    <property type="match status" value="1"/>
</dbReference>
<dbReference type="InterPro" id="IPR013113">
    <property type="entry name" value="SIP_FAD-bd"/>
</dbReference>
<dbReference type="Pfam" id="PF04954">
    <property type="entry name" value="SIP"/>
    <property type="match status" value="1"/>
</dbReference>
<evidence type="ECO:0000259" key="1">
    <source>
        <dbReference type="PROSITE" id="PS51384"/>
    </source>
</evidence>
<dbReference type="RefSeq" id="WP_345710703.1">
    <property type="nucleotide sequence ID" value="NZ_BAABIL010000053.1"/>
</dbReference>
<dbReference type="PANTHER" id="PTHR30157">
    <property type="entry name" value="FERRIC REDUCTASE, NADPH-DEPENDENT"/>
    <property type="match status" value="1"/>
</dbReference>
<dbReference type="PANTHER" id="PTHR30157:SF0">
    <property type="entry name" value="NADPH-DEPENDENT FERRIC-CHELATE REDUCTASE"/>
    <property type="match status" value="1"/>
</dbReference>
<dbReference type="SUPFAM" id="SSF63380">
    <property type="entry name" value="Riboflavin synthase domain-like"/>
    <property type="match status" value="1"/>
</dbReference>
<organism evidence="2 3">
    <name type="scientific">Kineococcus glutinatus</name>
    <dbReference type="NCBI Taxonomy" id="1070872"/>
    <lineage>
        <taxon>Bacteria</taxon>
        <taxon>Bacillati</taxon>
        <taxon>Actinomycetota</taxon>
        <taxon>Actinomycetes</taxon>
        <taxon>Kineosporiales</taxon>
        <taxon>Kineosporiaceae</taxon>
        <taxon>Kineococcus</taxon>
    </lineage>
</organism>
<dbReference type="Proteomes" id="UP001501195">
    <property type="component" value="Unassembled WGS sequence"/>
</dbReference>
<dbReference type="CDD" id="cd06193">
    <property type="entry name" value="siderophore_interacting"/>
    <property type="match status" value="1"/>
</dbReference>
<dbReference type="Gene3D" id="3.40.50.80">
    <property type="entry name" value="Nucleotide-binding domain of ferredoxin-NADP reductase (FNR) module"/>
    <property type="match status" value="1"/>
</dbReference>
<proteinExistence type="predicted"/>
<dbReference type="InterPro" id="IPR017927">
    <property type="entry name" value="FAD-bd_FR_type"/>
</dbReference>